<evidence type="ECO:0000313" key="4">
    <source>
        <dbReference type="EMBL" id="QKE88905.1"/>
    </source>
</evidence>
<keyword evidence="4" id="KW-0449">Lipoprotein</keyword>
<feature type="region of interest" description="Disordered" evidence="3">
    <location>
        <begin position="1"/>
        <end position="25"/>
    </location>
</feature>
<dbReference type="Pfam" id="PF04333">
    <property type="entry name" value="MlaA"/>
    <property type="match status" value="1"/>
</dbReference>
<protein>
    <submittedName>
        <fullName evidence="4">VacJ family lipoprotein</fullName>
    </submittedName>
</protein>
<sequence length="339" mass="36008">MRQTLRMRGDDDDGEDDGEDWGGTMRQLIRAARTGSKPGRRGMASAAPFSASLAAVLITSLSVGGCATRPPASDPDALADYKANNDPLEPTNRVFYAFNDGLLTYVLTPVARGYNYIFPAPVRTGIHNVLNNLASPVQLANDVLETKPRRAGDTFVRFIVNSTAGIGGVFDVAKLIGYPDHSAEGATTLALWGIPAGPYLYLPVFGPSGVRDGVGRGVDTIVSPYTWVAFNGINHLNTISTGLAAVDGIAPHIDDLKKLNEQALDPYATQRSLYRQIRQTDVDAVRNDRRATVPDWYPNANNTVGQAPPADSGNTGHGSLPAPSISPAVGAIGRSQTQP</sequence>
<dbReference type="InterPro" id="IPR007428">
    <property type="entry name" value="MlaA"/>
</dbReference>
<accession>A0A6M8HL36</accession>
<dbReference type="KEGG" id="lck:HN018_01525"/>
<keyword evidence="2" id="KW-0732">Signal</keyword>
<organism evidence="4 5">
    <name type="scientific">Lichenicola cladoniae</name>
    <dbReference type="NCBI Taxonomy" id="1484109"/>
    <lineage>
        <taxon>Bacteria</taxon>
        <taxon>Pseudomonadati</taxon>
        <taxon>Pseudomonadota</taxon>
        <taxon>Alphaproteobacteria</taxon>
        <taxon>Acetobacterales</taxon>
        <taxon>Acetobacteraceae</taxon>
        <taxon>Lichenicola</taxon>
    </lineage>
</organism>
<dbReference type="RefSeq" id="WP_171836164.1">
    <property type="nucleotide sequence ID" value="NZ_CP053708.1"/>
</dbReference>
<dbReference type="EMBL" id="CP053708">
    <property type="protein sequence ID" value="QKE88905.1"/>
    <property type="molecule type" value="Genomic_DNA"/>
</dbReference>
<reference evidence="4 5" key="1">
    <citation type="journal article" date="2014" name="World J. Microbiol. Biotechnol.">
        <title>Biodiversity and physiological characteristics of Antarctic and Arctic lichens-associated bacteria.</title>
        <authorList>
            <person name="Lee Y.M."/>
            <person name="Kim E.H."/>
            <person name="Lee H.K."/>
            <person name="Hong S.G."/>
        </authorList>
    </citation>
    <scope>NUCLEOTIDE SEQUENCE [LARGE SCALE GENOMIC DNA]</scope>
    <source>
        <strain evidence="4 5">PAMC 26569</strain>
    </source>
</reference>
<proteinExistence type="inferred from homology"/>
<gene>
    <name evidence="4" type="ORF">HN018_01525</name>
</gene>
<evidence type="ECO:0000256" key="3">
    <source>
        <dbReference type="SAM" id="MobiDB-lite"/>
    </source>
</evidence>
<dbReference type="GO" id="GO:0016020">
    <property type="term" value="C:membrane"/>
    <property type="evidence" value="ECO:0007669"/>
    <property type="project" value="InterPro"/>
</dbReference>
<evidence type="ECO:0000256" key="2">
    <source>
        <dbReference type="ARBA" id="ARBA00022729"/>
    </source>
</evidence>
<dbReference type="PANTHER" id="PTHR30035:SF3">
    <property type="entry name" value="INTERMEMBRANE PHOSPHOLIPID TRANSPORT SYSTEM LIPOPROTEIN MLAA"/>
    <property type="match status" value="1"/>
</dbReference>
<name>A0A6M8HL36_9PROT</name>
<dbReference type="GO" id="GO:0120010">
    <property type="term" value="P:intermembrane phospholipid transfer"/>
    <property type="evidence" value="ECO:0007669"/>
    <property type="project" value="TreeGrafter"/>
</dbReference>
<comment type="similarity">
    <text evidence="1">Belongs to the MlaA family.</text>
</comment>
<dbReference type="Proteomes" id="UP000500767">
    <property type="component" value="Chromosome"/>
</dbReference>
<evidence type="ECO:0000256" key="1">
    <source>
        <dbReference type="ARBA" id="ARBA00010634"/>
    </source>
</evidence>
<evidence type="ECO:0000313" key="5">
    <source>
        <dbReference type="Proteomes" id="UP000500767"/>
    </source>
</evidence>
<feature type="region of interest" description="Disordered" evidence="3">
    <location>
        <begin position="293"/>
        <end position="339"/>
    </location>
</feature>
<dbReference type="PANTHER" id="PTHR30035">
    <property type="entry name" value="LIPOPROTEIN VACJ-RELATED"/>
    <property type="match status" value="1"/>
</dbReference>
<dbReference type="AlphaFoldDB" id="A0A6M8HL36"/>
<feature type="compositionally biased region" description="Acidic residues" evidence="3">
    <location>
        <begin position="10"/>
        <end position="20"/>
    </location>
</feature>
<dbReference type="PRINTS" id="PR01805">
    <property type="entry name" value="VACJLIPOPROT"/>
</dbReference>
<keyword evidence="5" id="KW-1185">Reference proteome</keyword>